<organism evidence="1 2">
    <name type="scientific">Allokutzneria oryzae</name>
    <dbReference type="NCBI Taxonomy" id="1378989"/>
    <lineage>
        <taxon>Bacteria</taxon>
        <taxon>Bacillati</taxon>
        <taxon>Actinomycetota</taxon>
        <taxon>Actinomycetes</taxon>
        <taxon>Pseudonocardiales</taxon>
        <taxon>Pseudonocardiaceae</taxon>
        <taxon>Allokutzneria</taxon>
    </lineage>
</organism>
<keyword evidence="2" id="KW-1185">Reference proteome</keyword>
<comment type="caution">
    <text evidence="1">The sequence shown here is derived from an EMBL/GenBank/DDBJ whole genome shotgun (WGS) entry which is preliminary data.</text>
</comment>
<reference evidence="1 2" key="1">
    <citation type="submission" date="2024-09" db="EMBL/GenBank/DDBJ databases">
        <authorList>
            <person name="Sun Q."/>
            <person name="Mori K."/>
        </authorList>
    </citation>
    <scope>NUCLEOTIDE SEQUENCE [LARGE SCALE GENOMIC DNA]</scope>
    <source>
        <strain evidence="1 2">TBRC 7907</strain>
    </source>
</reference>
<dbReference type="EMBL" id="JBHLZU010000018">
    <property type="protein sequence ID" value="MFB9906751.1"/>
    <property type="molecule type" value="Genomic_DNA"/>
</dbReference>
<dbReference type="RefSeq" id="WP_377855564.1">
    <property type="nucleotide sequence ID" value="NZ_JBHLZU010000018.1"/>
</dbReference>
<sequence length="138" mass="15473">MESHREATAVELALDVACPACEGSGKNTQPGAEHIGEEGFRKRRRAERFLLAPPVAARITEIAEEWEELKRYAAERGDDEVLGFVDYLQLREGDSVITRAYVTANTNPDCEPCKGKGRELTEEGKKLLAFIKRWPPED</sequence>
<name>A0ABV6A4D3_9PSEU</name>
<gene>
    <name evidence="1" type="ORF">ACFFQA_22685</name>
</gene>
<accession>A0ABV6A4D3</accession>
<evidence type="ECO:0000313" key="2">
    <source>
        <dbReference type="Proteomes" id="UP001589693"/>
    </source>
</evidence>
<dbReference type="Proteomes" id="UP001589693">
    <property type="component" value="Unassembled WGS sequence"/>
</dbReference>
<proteinExistence type="predicted"/>
<protein>
    <submittedName>
        <fullName evidence="1">Uncharacterized protein</fullName>
    </submittedName>
</protein>
<evidence type="ECO:0000313" key="1">
    <source>
        <dbReference type="EMBL" id="MFB9906751.1"/>
    </source>
</evidence>